<keyword evidence="1" id="KW-0472">Membrane</keyword>
<reference evidence="2 3" key="1">
    <citation type="journal article" date="2018" name="New Phytol.">
        <title>Phylogenomics of Endogonaceae and evolution of mycorrhizas within Mucoromycota.</title>
        <authorList>
            <person name="Chang Y."/>
            <person name="Desiro A."/>
            <person name="Na H."/>
            <person name="Sandor L."/>
            <person name="Lipzen A."/>
            <person name="Clum A."/>
            <person name="Barry K."/>
            <person name="Grigoriev I.V."/>
            <person name="Martin F.M."/>
            <person name="Stajich J.E."/>
            <person name="Smith M.E."/>
            <person name="Bonito G."/>
            <person name="Spatafora J.W."/>
        </authorList>
    </citation>
    <scope>NUCLEOTIDE SEQUENCE [LARGE SCALE GENOMIC DNA]</scope>
    <source>
        <strain evidence="2 3">GMNB39</strain>
    </source>
</reference>
<sequence length="299" mass="34627">MPHFRRTPKHFHPHGYQYPIRGIVHFLHHIRRFSSPIALPLTKGLVLSSATIIPLFRYGFHPQANAIKLLLSRVFFRHAADRHPLLTWAFTGAGVVSATILCLGESYAIWTYLVGGFLSNIPRLMWNQTLQDHSFVKLEPYTETPEEAVMTAKTRDHYLSTNHLIILYSRDPAIEGDFLYWRQFFCRPILFIVTLPLNSIPFLGFWVFLFLNGLPLTGAALQMYLSAKKMTTLQRRRYVKERYRACQSFGIVATWLEMVPILGIVFVCTNQIGAALWAIDEEQWIQKQKAVKLQHEQLE</sequence>
<organism evidence="2 3">
    <name type="scientific">Jimgerdemannia flammicorona</name>
    <dbReference type="NCBI Taxonomy" id="994334"/>
    <lineage>
        <taxon>Eukaryota</taxon>
        <taxon>Fungi</taxon>
        <taxon>Fungi incertae sedis</taxon>
        <taxon>Mucoromycota</taxon>
        <taxon>Mucoromycotina</taxon>
        <taxon>Endogonomycetes</taxon>
        <taxon>Endogonales</taxon>
        <taxon>Endogonaceae</taxon>
        <taxon>Jimgerdemannia</taxon>
    </lineage>
</organism>
<dbReference type="PANTHER" id="PTHR34292:SF2">
    <property type="entry name" value="OUTER SPORE WALL PROTEIN LDS1"/>
    <property type="match status" value="1"/>
</dbReference>
<accession>A0A433DDU3</accession>
<keyword evidence="3" id="KW-1185">Reference proteome</keyword>
<evidence type="ECO:0000313" key="3">
    <source>
        <dbReference type="Proteomes" id="UP000268093"/>
    </source>
</evidence>
<feature type="transmembrane region" description="Helical" evidence="1">
    <location>
        <begin position="246"/>
        <end position="267"/>
    </location>
</feature>
<evidence type="ECO:0000256" key="1">
    <source>
        <dbReference type="SAM" id="Phobius"/>
    </source>
</evidence>
<dbReference type="OrthoDB" id="10012223at2759"/>
<dbReference type="InterPro" id="IPR052786">
    <property type="entry name" value="Spore_wall_assembly"/>
</dbReference>
<protein>
    <recommendedName>
        <fullName evidence="4">Etoposide-induced protein 2.4-domain-containing protein</fullName>
    </recommendedName>
</protein>
<keyword evidence="1" id="KW-0812">Transmembrane</keyword>
<evidence type="ECO:0008006" key="4">
    <source>
        <dbReference type="Google" id="ProtNLM"/>
    </source>
</evidence>
<dbReference type="PANTHER" id="PTHR34292">
    <property type="entry name" value="OUTER SPORE WALL PROTEIN LDS1"/>
    <property type="match status" value="1"/>
</dbReference>
<dbReference type="Proteomes" id="UP000268093">
    <property type="component" value="Unassembled WGS sequence"/>
</dbReference>
<gene>
    <name evidence="2" type="ORF">BC936DRAFT_143496</name>
</gene>
<comment type="caution">
    <text evidence="2">The sequence shown here is derived from an EMBL/GenBank/DDBJ whole genome shotgun (WGS) entry which is preliminary data.</text>
</comment>
<proteinExistence type="predicted"/>
<feature type="transmembrane region" description="Helical" evidence="1">
    <location>
        <begin position="85"/>
        <end position="110"/>
    </location>
</feature>
<name>A0A433DDU3_9FUNG</name>
<dbReference type="AlphaFoldDB" id="A0A433DDU3"/>
<feature type="transmembrane region" description="Helical" evidence="1">
    <location>
        <begin position="203"/>
        <end position="225"/>
    </location>
</feature>
<keyword evidence="1" id="KW-1133">Transmembrane helix</keyword>
<dbReference type="EMBL" id="RBNI01002711">
    <property type="protein sequence ID" value="RUP48997.1"/>
    <property type="molecule type" value="Genomic_DNA"/>
</dbReference>
<evidence type="ECO:0000313" key="2">
    <source>
        <dbReference type="EMBL" id="RUP48997.1"/>
    </source>
</evidence>